<accession>A0A2S8SRZ3</accession>
<dbReference type="EMBL" id="NIGF01000010">
    <property type="protein sequence ID" value="PQV63573.1"/>
    <property type="molecule type" value="Genomic_DNA"/>
</dbReference>
<evidence type="ECO:0000313" key="3">
    <source>
        <dbReference type="Proteomes" id="UP000237684"/>
    </source>
</evidence>
<gene>
    <name evidence="2" type="ORF">B1R32_11036</name>
</gene>
<dbReference type="GO" id="GO:0008757">
    <property type="term" value="F:S-adenosylmethionine-dependent methyltransferase activity"/>
    <property type="evidence" value="ECO:0007669"/>
    <property type="project" value="InterPro"/>
</dbReference>
<dbReference type="PROSITE" id="PS50987">
    <property type="entry name" value="HTH_ARSR_2"/>
    <property type="match status" value="1"/>
</dbReference>
<dbReference type="PANTHER" id="PTHR43591:SF110">
    <property type="entry name" value="RHODANESE DOMAIN-CONTAINING PROTEIN"/>
    <property type="match status" value="1"/>
</dbReference>
<name>A0A2S8SRZ3_9BACT</name>
<dbReference type="GO" id="GO:0003700">
    <property type="term" value="F:DNA-binding transcription factor activity"/>
    <property type="evidence" value="ECO:0007669"/>
    <property type="project" value="InterPro"/>
</dbReference>
<dbReference type="Proteomes" id="UP000237684">
    <property type="component" value="Unassembled WGS sequence"/>
</dbReference>
<dbReference type="InterPro" id="IPR011991">
    <property type="entry name" value="ArsR-like_HTH"/>
</dbReference>
<organism evidence="2 3">
    <name type="scientific">Abditibacterium utsteinense</name>
    <dbReference type="NCBI Taxonomy" id="1960156"/>
    <lineage>
        <taxon>Bacteria</taxon>
        <taxon>Pseudomonadati</taxon>
        <taxon>Abditibacteriota</taxon>
        <taxon>Abditibacteriia</taxon>
        <taxon>Abditibacteriales</taxon>
        <taxon>Abditibacteriaceae</taxon>
        <taxon>Abditibacterium</taxon>
    </lineage>
</organism>
<sequence>MEILKALRLLGDESRVRILRLVQFEALSVAELQEILGMGQSRISMQLSQLKAAGFLEVRRAGQKSLYNLSCPAGAAIILSEVLERSAAEIKESAHDDAGLNLILSRRKDNLRAHFDQLAGRFGRDYVPGRSWRALSELFLRLLPPLTIADLGAGEGTLSLLMAPNAKRVIAVDNSQKMVEYASGLASKSGIENLDYRLGDLEELPIENGEVDLVLMHQTLHHATHPQKAIQEAFRILKPGGNIAILDLLKHDFEAARELYADIWLGFSQVELIGFLQNAGFEGETASVVDREDAPPHFQTLFGFARKAI</sequence>
<dbReference type="InterPro" id="IPR001845">
    <property type="entry name" value="HTH_ArsR_DNA-bd_dom"/>
</dbReference>
<dbReference type="InParanoid" id="A0A2S8SRZ3"/>
<dbReference type="AlphaFoldDB" id="A0A2S8SRZ3"/>
<dbReference type="SMART" id="SM00418">
    <property type="entry name" value="HTH_ARSR"/>
    <property type="match status" value="1"/>
</dbReference>
<evidence type="ECO:0000313" key="2">
    <source>
        <dbReference type="EMBL" id="PQV63573.1"/>
    </source>
</evidence>
<dbReference type="InterPro" id="IPR013216">
    <property type="entry name" value="Methyltransf_11"/>
</dbReference>
<dbReference type="PRINTS" id="PR00778">
    <property type="entry name" value="HTHARSR"/>
</dbReference>
<dbReference type="OrthoDB" id="9772751at2"/>
<dbReference type="RefSeq" id="WP_105483996.1">
    <property type="nucleotide sequence ID" value="NZ_NIGF01000010.1"/>
</dbReference>
<evidence type="ECO:0000259" key="1">
    <source>
        <dbReference type="PROSITE" id="PS50987"/>
    </source>
</evidence>
<comment type="caution">
    <text evidence="2">The sequence shown here is derived from an EMBL/GenBank/DDBJ whole genome shotgun (WGS) entry which is preliminary data.</text>
</comment>
<proteinExistence type="predicted"/>
<dbReference type="InterPro" id="IPR029063">
    <property type="entry name" value="SAM-dependent_MTases_sf"/>
</dbReference>
<dbReference type="SUPFAM" id="SSF53335">
    <property type="entry name" value="S-adenosyl-L-methionine-dependent methyltransferases"/>
    <property type="match status" value="1"/>
</dbReference>
<reference evidence="2 3" key="1">
    <citation type="journal article" date="2018" name="Syst. Appl. Microbiol.">
        <title>Abditibacterium utsteinense sp. nov., the first cultivated member of candidate phylum FBP, isolated from ice-free Antarctic soil samples.</title>
        <authorList>
            <person name="Tahon G."/>
            <person name="Tytgat B."/>
            <person name="Lebbe L."/>
            <person name="Carlier A."/>
            <person name="Willems A."/>
        </authorList>
    </citation>
    <scope>NUCLEOTIDE SEQUENCE [LARGE SCALE GENOMIC DNA]</scope>
    <source>
        <strain evidence="2 3">LMG 29911</strain>
    </source>
</reference>
<dbReference type="Pfam" id="PF01022">
    <property type="entry name" value="HTH_5"/>
    <property type="match status" value="1"/>
</dbReference>
<feature type="domain" description="HTH arsR-type" evidence="1">
    <location>
        <begin position="1"/>
        <end position="89"/>
    </location>
</feature>
<dbReference type="SUPFAM" id="SSF46785">
    <property type="entry name" value="Winged helix' DNA-binding domain"/>
    <property type="match status" value="1"/>
</dbReference>
<dbReference type="CDD" id="cd00090">
    <property type="entry name" value="HTH_ARSR"/>
    <property type="match status" value="1"/>
</dbReference>
<dbReference type="NCBIfam" id="NF033788">
    <property type="entry name" value="HTH_metalloreg"/>
    <property type="match status" value="1"/>
</dbReference>
<protein>
    <submittedName>
        <fullName evidence="2">Transcriptional regulator, ArsR family</fullName>
    </submittedName>
</protein>
<dbReference type="Pfam" id="PF08241">
    <property type="entry name" value="Methyltransf_11"/>
    <property type="match status" value="1"/>
</dbReference>
<dbReference type="Gene3D" id="3.40.50.150">
    <property type="entry name" value="Vaccinia Virus protein VP39"/>
    <property type="match status" value="1"/>
</dbReference>
<dbReference type="InterPro" id="IPR036388">
    <property type="entry name" value="WH-like_DNA-bd_sf"/>
</dbReference>
<keyword evidence="3" id="KW-1185">Reference proteome</keyword>
<dbReference type="PANTHER" id="PTHR43591">
    <property type="entry name" value="METHYLTRANSFERASE"/>
    <property type="match status" value="1"/>
</dbReference>
<dbReference type="InterPro" id="IPR036390">
    <property type="entry name" value="WH_DNA-bd_sf"/>
</dbReference>
<dbReference type="Gene3D" id="1.10.10.10">
    <property type="entry name" value="Winged helix-like DNA-binding domain superfamily/Winged helix DNA-binding domain"/>
    <property type="match status" value="1"/>
</dbReference>
<dbReference type="CDD" id="cd02440">
    <property type="entry name" value="AdoMet_MTases"/>
    <property type="match status" value="1"/>
</dbReference>